<keyword evidence="1" id="KW-0472">Membrane</keyword>
<dbReference type="AlphaFoldDB" id="A0A9D1EF34"/>
<proteinExistence type="predicted"/>
<keyword evidence="1" id="KW-1133">Transmembrane helix</keyword>
<protein>
    <recommendedName>
        <fullName evidence="4">DUF4367 domain-containing protein</fullName>
    </recommendedName>
</protein>
<comment type="caution">
    <text evidence="2">The sequence shown here is derived from an EMBL/GenBank/DDBJ whole genome shotgun (WGS) entry which is preliminary data.</text>
</comment>
<feature type="transmembrane region" description="Helical" evidence="1">
    <location>
        <begin position="52"/>
        <end position="75"/>
    </location>
</feature>
<dbReference type="Proteomes" id="UP000824201">
    <property type="component" value="Unassembled WGS sequence"/>
</dbReference>
<organism evidence="2 3">
    <name type="scientific">Candidatus Fimimorpha faecalis</name>
    <dbReference type="NCBI Taxonomy" id="2840824"/>
    <lineage>
        <taxon>Bacteria</taxon>
        <taxon>Bacillati</taxon>
        <taxon>Bacillota</taxon>
        <taxon>Clostridia</taxon>
        <taxon>Eubacteriales</taxon>
        <taxon>Candidatus Fimimorpha</taxon>
    </lineage>
</organism>
<dbReference type="EMBL" id="DVHN01000100">
    <property type="protein sequence ID" value="HIR88823.1"/>
    <property type="molecule type" value="Genomic_DNA"/>
</dbReference>
<evidence type="ECO:0000256" key="1">
    <source>
        <dbReference type="SAM" id="Phobius"/>
    </source>
</evidence>
<name>A0A9D1EF34_9FIRM</name>
<reference evidence="2" key="2">
    <citation type="journal article" date="2021" name="PeerJ">
        <title>Extensive microbial diversity within the chicken gut microbiome revealed by metagenomics and culture.</title>
        <authorList>
            <person name="Gilroy R."/>
            <person name="Ravi A."/>
            <person name="Getino M."/>
            <person name="Pursley I."/>
            <person name="Horton D.L."/>
            <person name="Alikhan N.F."/>
            <person name="Baker D."/>
            <person name="Gharbi K."/>
            <person name="Hall N."/>
            <person name="Watson M."/>
            <person name="Adriaenssens E.M."/>
            <person name="Foster-Nyarko E."/>
            <person name="Jarju S."/>
            <person name="Secka A."/>
            <person name="Antonio M."/>
            <person name="Oren A."/>
            <person name="Chaudhuri R.R."/>
            <person name="La Ragione R."/>
            <person name="Hildebrand F."/>
            <person name="Pallen M.J."/>
        </authorList>
    </citation>
    <scope>NUCLEOTIDE SEQUENCE</scope>
    <source>
        <strain evidence="2">ChiW13-3771</strain>
    </source>
</reference>
<gene>
    <name evidence="2" type="ORF">IAC96_07735</name>
</gene>
<reference evidence="2" key="1">
    <citation type="submission" date="2020-10" db="EMBL/GenBank/DDBJ databases">
        <authorList>
            <person name="Gilroy R."/>
        </authorList>
    </citation>
    <scope>NUCLEOTIDE SEQUENCE</scope>
    <source>
        <strain evidence="2">ChiW13-3771</strain>
    </source>
</reference>
<evidence type="ECO:0000313" key="2">
    <source>
        <dbReference type="EMBL" id="HIR88823.1"/>
    </source>
</evidence>
<evidence type="ECO:0008006" key="4">
    <source>
        <dbReference type="Google" id="ProtNLM"/>
    </source>
</evidence>
<accession>A0A9D1EF34</accession>
<keyword evidence="1" id="KW-0812">Transmembrane</keyword>
<evidence type="ECO:0000313" key="3">
    <source>
        <dbReference type="Proteomes" id="UP000824201"/>
    </source>
</evidence>
<sequence length="223" mass="25862">MSKEQDFHKLIEEQNRSKKEQTWAAIDSQMEASSPTTPESSTITLSVDRRKIIIIAVTACLFLAVIFLIIFRVIYNNDNAFRYCDSGDYTVIDSQLTIEEYSDINNGRILYFSWINDAIESFNLEYRLNDSDETICFVQEIIDPNETTFTLYISDENIIIEEINYVESCNQIAAIDSTGIYFGQGPNEYYGYFTYDGFRYSFYSDDDINEQYYLSLCNDLLGS</sequence>